<feature type="compositionally biased region" description="Basic and acidic residues" evidence="1">
    <location>
        <begin position="431"/>
        <end position="452"/>
    </location>
</feature>
<dbReference type="Pfam" id="PF11271">
    <property type="entry name" value="PorA"/>
    <property type="match status" value="1"/>
</dbReference>
<reference evidence="3" key="1">
    <citation type="journal article" date="2021" name="Nat. Microbiol.">
        <title>Cocultivation of an ultrasmall environmental parasitic bacterium with lytic ability against bacteria associated with wastewater foams.</title>
        <authorList>
            <person name="Batinovic S."/>
            <person name="Rose J.J.A."/>
            <person name="Ratcliffe J."/>
            <person name="Seviour R.J."/>
            <person name="Petrovski S."/>
        </authorList>
    </citation>
    <scope>NUCLEOTIDE SEQUENCE</scope>
    <source>
        <strain evidence="3">CON9</strain>
    </source>
</reference>
<protein>
    <submittedName>
        <fullName evidence="3">DUF3068 domain-containing protein</fullName>
    </submittedName>
</protein>
<dbReference type="RefSeq" id="WP_213246050.1">
    <property type="nucleotide sequence ID" value="NZ_CP045806.1"/>
</dbReference>
<organism evidence="3 4">
    <name type="scientific">Gordonia pseudamarae</name>
    <dbReference type="NCBI Taxonomy" id="2831662"/>
    <lineage>
        <taxon>Bacteria</taxon>
        <taxon>Bacillati</taxon>
        <taxon>Actinomycetota</taxon>
        <taxon>Actinomycetes</taxon>
        <taxon>Mycobacteriales</taxon>
        <taxon>Gordoniaceae</taxon>
        <taxon>Gordonia</taxon>
    </lineage>
</organism>
<keyword evidence="4" id="KW-1185">Reference proteome</keyword>
<keyword evidence="2" id="KW-0812">Transmembrane</keyword>
<feature type="region of interest" description="Disordered" evidence="1">
    <location>
        <begin position="398"/>
        <end position="452"/>
    </location>
</feature>
<accession>A0ABX6IF41</accession>
<evidence type="ECO:0000313" key="4">
    <source>
        <dbReference type="Proteomes" id="UP001059836"/>
    </source>
</evidence>
<proteinExistence type="predicted"/>
<feature type="transmembrane region" description="Helical" evidence="2">
    <location>
        <begin position="351"/>
        <end position="373"/>
    </location>
</feature>
<evidence type="ECO:0000256" key="2">
    <source>
        <dbReference type="SAM" id="Phobius"/>
    </source>
</evidence>
<keyword evidence="2" id="KW-0472">Membrane</keyword>
<name>A0ABX6IF41_9ACTN</name>
<dbReference type="EMBL" id="CP045809">
    <property type="protein sequence ID" value="QHN33731.1"/>
    <property type="molecule type" value="Genomic_DNA"/>
</dbReference>
<dbReference type="Proteomes" id="UP001059836">
    <property type="component" value="Chromosome"/>
</dbReference>
<gene>
    <name evidence="3" type="ORF">GII31_01230</name>
</gene>
<feature type="compositionally biased region" description="Low complexity" evidence="1">
    <location>
        <begin position="398"/>
        <end position="409"/>
    </location>
</feature>
<dbReference type="InterPro" id="IPR021424">
    <property type="entry name" value="PorA"/>
</dbReference>
<evidence type="ECO:0000256" key="1">
    <source>
        <dbReference type="SAM" id="MobiDB-lite"/>
    </source>
</evidence>
<evidence type="ECO:0000313" key="3">
    <source>
        <dbReference type="EMBL" id="QHN33731.1"/>
    </source>
</evidence>
<keyword evidence="2" id="KW-1133">Transmembrane helix</keyword>
<sequence>MRRIWPALLALFGFAFITAAILIPTVLVSQLRVVPLDLDITSDATTVSADGGTGDRFPAVVLDRCSLSEQRARQLDAHLTQQRRSVIIDPSSKTRATVQSAQTVRIDRVRDADGNETDLSFAAIGEQRTCNDGLLSATIDRVSVNRKTSVPDGKVHSIQFDALPEGGNLEDVSVDVPRQGFQYKFGFNVQKRPYLYFDSNTRTDNPAEFVGETTIKGLKVYEFVSEVPETDLSELPNPQGEAALGTMLSQPASWWGITGTGIRPTDSVTMHRYAKATRHVFVEPTTGTIVDGKEDQEQYYRSPDQSESMPAAIRDYKLHALKGTFKWADSTVARQVDKADHYKGLLTLAKVWLPLILGIIGALLILAWLWLFLRSRRAEADGPSDDGSAYDYEAPAAAGSWSAPAQSSPDSSTTVLPRDDAPTAGVGPWDRPTEQIPHLDEGDGPDDPLRKR</sequence>